<dbReference type="Proteomes" id="UP001157069">
    <property type="component" value="Unassembled WGS sequence"/>
</dbReference>
<dbReference type="PANTHER" id="PTHR43539:SF78">
    <property type="entry name" value="FLAVIN-CONTAINING MONOOXYGENASE"/>
    <property type="match status" value="1"/>
</dbReference>
<keyword evidence="1" id="KW-0560">Oxidoreductase</keyword>
<dbReference type="Pfam" id="PF13738">
    <property type="entry name" value="Pyr_redox_3"/>
    <property type="match status" value="1"/>
</dbReference>
<dbReference type="InterPro" id="IPR050982">
    <property type="entry name" value="Auxin_biosynth/cation_transpt"/>
</dbReference>
<dbReference type="InterPro" id="IPR036188">
    <property type="entry name" value="FAD/NAD-bd_sf"/>
</dbReference>
<keyword evidence="3" id="KW-1185">Reference proteome</keyword>
<dbReference type="PANTHER" id="PTHR43539">
    <property type="entry name" value="FLAVIN-BINDING MONOOXYGENASE-LIKE PROTEIN (AFU_ORTHOLOGUE AFUA_4G09220)"/>
    <property type="match status" value="1"/>
</dbReference>
<dbReference type="EMBL" id="BSVA01000001">
    <property type="protein sequence ID" value="GMA91482.1"/>
    <property type="molecule type" value="Genomic_DNA"/>
</dbReference>
<evidence type="ECO:0000313" key="2">
    <source>
        <dbReference type="EMBL" id="GMA91482.1"/>
    </source>
</evidence>
<dbReference type="PRINTS" id="PR00411">
    <property type="entry name" value="PNDRDTASEI"/>
</dbReference>
<dbReference type="RefSeq" id="WP_284299836.1">
    <property type="nucleotide sequence ID" value="NZ_BSVA01000001.1"/>
</dbReference>
<evidence type="ECO:0000256" key="1">
    <source>
        <dbReference type="ARBA" id="ARBA00023002"/>
    </source>
</evidence>
<comment type="caution">
    <text evidence="2">The sequence shown here is derived from an EMBL/GenBank/DDBJ whole genome shotgun (WGS) entry which is preliminary data.</text>
</comment>
<reference evidence="3" key="1">
    <citation type="journal article" date="2019" name="Int. J. Syst. Evol. Microbiol.">
        <title>The Global Catalogue of Microorganisms (GCM) 10K type strain sequencing project: providing services to taxonomists for standard genome sequencing and annotation.</title>
        <authorList>
            <consortium name="The Broad Institute Genomics Platform"/>
            <consortium name="The Broad Institute Genome Sequencing Center for Infectious Disease"/>
            <person name="Wu L."/>
            <person name="Ma J."/>
        </authorList>
    </citation>
    <scope>NUCLEOTIDE SEQUENCE [LARGE SCALE GENOMIC DNA]</scope>
    <source>
        <strain evidence="3">NBRC 108755</strain>
    </source>
</reference>
<sequence length="417" mass="45155">MRTEVLIIGAGHSGLAMSRRLTEHGVEHVVLDRGEPGNAWRTERWESLRLLTPNWQTGLPGHDYAGDDPDGFMGSREVADHLAAYARAIGAPVRAGVTVTSVAPLERGYRVTTDHGVWEADAVVLANGGSGIPNVPAHAEGVPSGVLSLSAKHYRSPEQLPEGGVLVVGASASGVQLADELARSGREVTISTGEHVRMPRSYRGRDIFWWMDAAGVLDERWDEVDDIVRARHVPSPQLVGSADRAVGIGALHERGIRIVGRLGRVHEGVAQFSGGLANTVRLADLKLDRLLERFDAWAAETDAEVGPVERFDPTVVDDSPRLELDLVGEKVGTVLWATGYRPDYSWLEVPVLDYKGRLWHEGGVIPDAPGLYVLGTSLLRRRRSTYISGAAHDSAELAEHLVEYLGGRESARAELAS</sequence>
<name>A0ABQ6JT69_9MICO</name>
<dbReference type="Gene3D" id="3.50.50.60">
    <property type="entry name" value="FAD/NAD(P)-binding domain"/>
    <property type="match status" value="2"/>
</dbReference>
<protein>
    <submittedName>
        <fullName evidence="2">FAD-dependent oxidoreductase</fullName>
    </submittedName>
</protein>
<dbReference type="SUPFAM" id="SSF51905">
    <property type="entry name" value="FAD/NAD(P)-binding domain"/>
    <property type="match status" value="2"/>
</dbReference>
<evidence type="ECO:0000313" key="3">
    <source>
        <dbReference type="Proteomes" id="UP001157069"/>
    </source>
</evidence>
<accession>A0ABQ6JT69</accession>
<proteinExistence type="predicted"/>
<organism evidence="2 3">
    <name type="scientific">Homoserinibacter gongjuensis</name>
    <dbReference type="NCBI Taxonomy" id="1162968"/>
    <lineage>
        <taxon>Bacteria</taxon>
        <taxon>Bacillati</taxon>
        <taxon>Actinomycetota</taxon>
        <taxon>Actinomycetes</taxon>
        <taxon>Micrococcales</taxon>
        <taxon>Microbacteriaceae</taxon>
        <taxon>Homoserinibacter</taxon>
    </lineage>
</organism>
<gene>
    <name evidence="2" type="ORF">GCM10025869_20110</name>
</gene>